<evidence type="ECO:0000313" key="6">
    <source>
        <dbReference type="Proteomes" id="UP000240476"/>
    </source>
</evidence>
<evidence type="ECO:0000313" key="2">
    <source>
        <dbReference type="EMBL" id="KAB0563332.1"/>
    </source>
</evidence>
<dbReference type="GO" id="GO:0005524">
    <property type="term" value="F:ATP binding"/>
    <property type="evidence" value="ECO:0007669"/>
    <property type="project" value="UniProtKB-KW"/>
</dbReference>
<dbReference type="InterPro" id="IPR041685">
    <property type="entry name" value="AAA_GajA/Old/RecF-like"/>
</dbReference>
<reference evidence="2 7" key="3">
    <citation type="submission" date="2019-09" db="EMBL/GenBank/DDBJ databases">
        <title>Draft genome sequences of 48 bacterial type strains from the CCUG.</title>
        <authorList>
            <person name="Tunovic T."/>
            <person name="Pineiro-Iglesias B."/>
            <person name="Unosson C."/>
            <person name="Inganas E."/>
            <person name="Ohlen M."/>
            <person name="Cardew S."/>
            <person name="Jensie-Markopoulos S."/>
            <person name="Salva-Serra F."/>
            <person name="Jaen-Luchoro D."/>
            <person name="Karlsson R."/>
            <person name="Svensson-Stadler L."/>
            <person name="Chun J."/>
            <person name="Moore E."/>
        </authorList>
    </citation>
    <scope>NUCLEOTIDE SEQUENCE [LARGE SCALE GENOMIC DNA]</scope>
    <source>
        <strain evidence="2 7">CCUG 51524</strain>
    </source>
</reference>
<keyword evidence="2" id="KW-0067">ATP-binding</keyword>
<evidence type="ECO:0000259" key="1">
    <source>
        <dbReference type="Pfam" id="PF13175"/>
    </source>
</evidence>
<evidence type="ECO:0000313" key="7">
    <source>
        <dbReference type="Proteomes" id="UP000423257"/>
    </source>
</evidence>
<organism evidence="4 5">
    <name type="scientific">Pseudomonas palleroniana</name>
    <dbReference type="NCBI Taxonomy" id="191390"/>
    <lineage>
        <taxon>Bacteria</taxon>
        <taxon>Pseudomonadati</taxon>
        <taxon>Pseudomonadota</taxon>
        <taxon>Gammaproteobacteria</taxon>
        <taxon>Pseudomonadales</taxon>
        <taxon>Pseudomonadaceae</taxon>
        <taxon>Pseudomonas</taxon>
    </lineage>
</organism>
<name>A0A1H5P889_9PSED</name>
<reference evidence="4 5" key="1">
    <citation type="submission" date="2016-10" db="EMBL/GenBank/DDBJ databases">
        <authorList>
            <person name="de Groot N.N."/>
        </authorList>
    </citation>
    <scope>NUCLEOTIDE SEQUENCE [LARGE SCALE GENOMIC DNA]</scope>
    <source>
        <strain evidence="4 5">BS3265</strain>
    </source>
</reference>
<dbReference type="Gene3D" id="3.40.50.300">
    <property type="entry name" value="P-loop containing nucleotide triphosphate hydrolases"/>
    <property type="match status" value="1"/>
</dbReference>
<dbReference type="EMBL" id="VZPQ01000032">
    <property type="protein sequence ID" value="KAB0563332.1"/>
    <property type="molecule type" value="Genomic_DNA"/>
</dbReference>
<proteinExistence type="predicted"/>
<keyword evidence="2" id="KW-0547">Nucleotide-binding</keyword>
<accession>A0A1H5P889</accession>
<dbReference type="AlphaFoldDB" id="A0A1H5P889"/>
<dbReference type="InterPro" id="IPR027417">
    <property type="entry name" value="P-loop_NTPase"/>
</dbReference>
<dbReference type="SUPFAM" id="SSF52540">
    <property type="entry name" value="P-loop containing nucleoside triphosphate hydrolases"/>
    <property type="match status" value="2"/>
</dbReference>
<evidence type="ECO:0000313" key="3">
    <source>
        <dbReference type="EMBL" id="PTC29132.1"/>
    </source>
</evidence>
<dbReference type="EMBL" id="FNUA01000002">
    <property type="protein sequence ID" value="SEF09784.1"/>
    <property type="molecule type" value="Genomic_DNA"/>
</dbReference>
<gene>
    <name evidence="3" type="ORF">C9383_08100</name>
    <name evidence="2" type="ORF">F7R03_27320</name>
    <name evidence="4" type="ORF">SAMN04490198_5411</name>
</gene>
<dbReference type="Proteomes" id="UP000240476">
    <property type="component" value="Unassembled WGS sequence"/>
</dbReference>
<evidence type="ECO:0000313" key="5">
    <source>
        <dbReference type="Proteomes" id="UP000199129"/>
    </source>
</evidence>
<dbReference type="EMBL" id="PYWX01000026">
    <property type="protein sequence ID" value="PTC29132.1"/>
    <property type="molecule type" value="Genomic_DNA"/>
</dbReference>
<reference evidence="3 6" key="2">
    <citation type="submission" date="2018-03" db="EMBL/GenBank/DDBJ databases">
        <title>Draft genome sequence of the type strain of Pseudomonas palleroniana LMG 23076, isolated from rice in Cameroon.</title>
        <authorList>
            <person name="Tambong J.T."/>
        </authorList>
    </citation>
    <scope>NUCLEOTIDE SEQUENCE [LARGE SCALE GENOMIC DNA]</scope>
    <source>
        <strain evidence="3 6">LMG 23076</strain>
    </source>
</reference>
<feature type="domain" description="Endonuclease GajA/Old nuclease/RecF-like AAA" evidence="1">
    <location>
        <begin position="298"/>
        <end position="407"/>
    </location>
</feature>
<dbReference type="Proteomes" id="UP000199129">
    <property type="component" value="Unassembled WGS sequence"/>
</dbReference>
<sequence length="493" mass="55588">MQVKKLIAAKTSTHTFEFENQESLKWDGFFEVDTVRLVLGNNGSGKTTLLSNMAASISSATPSPRRAAYDVRETSSEKLSDAELENIGVIYFSPLPYRRRLPLRKRLVDASPRFEKKESFDRVEQFYKVASDLALNSNLRAEVCYEFELFKLVLVPALVSMSNNKGFQADEPVNLFLAEYKKLARKRESISLDYYESERLSSQLEGAIDTCVLRFERFVLSKLPRGKGRLALLATLSSLAKKESNVKRVGRLFFNLHGFVNDPFYQMDEQLFSSLRTTLKATLGFMKAGEKDDVRRHNRSYSFLIHSAKDAASIKMSEAAVEVRWTDQSSGLRALVDQFSLLRNAFANMKRKALKHILVFIDEGDAYLHLEWQRRYISLLNKFLLNVKSEFGMEIIQVVIATHSPVITGDFPACMITNLDQEVVPQNTFAAPLEDIVLNSFGAAAIGEFAATKINELNARLKQGEASALDQLLLESIGDIGIQKALYRALEGK</sequence>
<keyword evidence="6" id="KW-1185">Reference proteome</keyword>
<evidence type="ECO:0000313" key="4">
    <source>
        <dbReference type="EMBL" id="SEF09784.1"/>
    </source>
</evidence>
<dbReference type="Pfam" id="PF13175">
    <property type="entry name" value="AAA_15"/>
    <property type="match status" value="1"/>
</dbReference>
<protein>
    <submittedName>
        <fullName evidence="2">ATP-binding protein</fullName>
    </submittedName>
</protein>
<dbReference type="Proteomes" id="UP000423257">
    <property type="component" value="Unassembled WGS sequence"/>
</dbReference>